<dbReference type="GO" id="GO:0016853">
    <property type="term" value="F:isomerase activity"/>
    <property type="evidence" value="ECO:0007669"/>
    <property type="project" value="UniProtKB-KW"/>
</dbReference>
<dbReference type="SUPFAM" id="SSF51658">
    <property type="entry name" value="Xylose isomerase-like"/>
    <property type="match status" value="1"/>
</dbReference>
<dbReference type="AlphaFoldDB" id="A0A916S3C1"/>
<accession>A0A916S3C1</accession>
<dbReference type="Gene3D" id="3.20.20.150">
    <property type="entry name" value="Divalent-metal-dependent TIM barrel enzymes"/>
    <property type="match status" value="1"/>
</dbReference>
<name>A0A916S3C1_9HYPH</name>
<dbReference type="InterPro" id="IPR036237">
    <property type="entry name" value="Xyl_isomerase-like_sf"/>
</dbReference>
<dbReference type="Proteomes" id="UP000636264">
    <property type="component" value="Unassembled WGS sequence"/>
</dbReference>
<proteinExistence type="predicted"/>
<dbReference type="PANTHER" id="PTHR12110:SF53">
    <property type="entry name" value="BLR5974 PROTEIN"/>
    <property type="match status" value="1"/>
</dbReference>
<sequence length="274" mass="30809">MNDLPLLGAAMTVADLEQLQDFILNEHRDLELQDFCVQGALDRDWRPAAERARVLLSGYRGRLGIHGPFWGLHIASSDAEIRKVVRRRMMQGLDVCEFLGASQMVIHSPYTSWDYNNLDNAPERLSYQSVLDLTHATMDEVVYRAEQIGVTMVVENIMDKDPDIRRILVDAFSTPAMAVSVDTGHAHYACGSKGAPPVDYFIRRAGNSLQHVHLQDADGYADRHWALGEGTISWHAVFRAIGELTSQPRLILELRDKSGILPSVAWLRARHLAR</sequence>
<comment type="caution">
    <text evidence="2">The sequence shown here is derived from an EMBL/GenBank/DDBJ whole genome shotgun (WGS) entry which is preliminary data.</text>
</comment>
<evidence type="ECO:0000259" key="1">
    <source>
        <dbReference type="Pfam" id="PF01261"/>
    </source>
</evidence>
<dbReference type="PANTHER" id="PTHR12110">
    <property type="entry name" value="HYDROXYPYRUVATE ISOMERASE"/>
    <property type="match status" value="1"/>
</dbReference>
<dbReference type="InterPro" id="IPR050312">
    <property type="entry name" value="IolE/XylAMocC-like"/>
</dbReference>
<feature type="domain" description="Xylose isomerase-like TIM barrel" evidence="1">
    <location>
        <begin position="44"/>
        <end position="269"/>
    </location>
</feature>
<reference evidence="2" key="2">
    <citation type="submission" date="2020-09" db="EMBL/GenBank/DDBJ databases">
        <authorList>
            <person name="Sun Q."/>
            <person name="Zhou Y."/>
        </authorList>
    </citation>
    <scope>NUCLEOTIDE SEQUENCE</scope>
    <source>
        <strain evidence="2">CGMCC 1.15320</strain>
    </source>
</reference>
<reference evidence="2" key="1">
    <citation type="journal article" date="2014" name="Int. J. Syst. Evol. Microbiol.">
        <title>Complete genome sequence of Corynebacterium casei LMG S-19264T (=DSM 44701T), isolated from a smear-ripened cheese.</title>
        <authorList>
            <consortium name="US DOE Joint Genome Institute (JGI-PGF)"/>
            <person name="Walter F."/>
            <person name="Albersmeier A."/>
            <person name="Kalinowski J."/>
            <person name="Ruckert C."/>
        </authorList>
    </citation>
    <scope>NUCLEOTIDE SEQUENCE</scope>
    <source>
        <strain evidence="2">CGMCC 1.15320</strain>
    </source>
</reference>
<dbReference type="Pfam" id="PF01261">
    <property type="entry name" value="AP_endonuc_2"/>
    <property type="match status" value="1"/>
</dbReference>
<evidence type="ECO:0000313" key="3">
    <source>
        <dbReference type="Proteomes" id="UP000636264"/>
    </source>
</evidence>
<gene>
    <name evidence="2" type="ORF">GCM10011385_39510</name>
</gene>
<evidence type="ECO:0000313" key="2">
    <source>
        <dbReference type="EMBL" id="GGA81363.1"/>
    </source>
</evidence>
<dbReference type="InterPro" id="IPR013022">
    <property type="entry name" value="Xyl_isomerase-like_TIM-brl"/>
</dbReference>
<organism evidence="2 3">
    <name type="scientific">Nitratireductor aestuarii</name>
    <dbReference type="NCBI Taxonomy" id="1735103"/>
    <lineage>
        <taxon>Bacteria</taxon>
        <taxon>Pseudomonadati</taxon>
        <taxon>Pseudomonadota</taxon>
        <taxon>Alphaproteobacteria</taxon>
        <taxon>Hyphomicrobiales</taxon>
        <taxon>Phyllobacteriaceae</taxon>
        <taxon>Nitratireductor</taxon>
    </lineage>
</organism>
<keyword evidence="2" id="KW-0413">Isomerase</keyword>
<dbReference type="EMBL" id="BMIF01000020">
    <property type="protein sequence ID" value="GGA81363.1"/>
    <property type="molecule type" value="Genomic_DNA"/>
</dbReference>
<dbReference type="RefSeq" id="WP_188722846.1">
    <property type="nucleotide sequence ID" value="NZ_BMIF01000020.1"/>
</dbReference>
<keyword evidence="3" id="KW-1185">Reference proteome</keyword>
<protein>
    <submittedName>
        <fullName evidence="2">Sugar phosphate isomerase</fullName>
    </submittedName>
</protein>